<gene>
    <name evidence="1" type="ORF">GEV33_008625</name>
</gene>
<organism evidence="1 2">
    <name type="scientific">Tenebrio molitor</name>
    <name type="common">Yellow mealworm beetle</name>
    <dbReference type="NCBI Taxonomy" id="7067"/>
    <lineage>
        <taxon>Eukaryota</taxon>
        <taxon>Metazoa</taxon>
        <taxon>Ecdysozoa</taxon>
        <taxon>Arthropoda</taxon>
        <taxon>Hexapoda</taxon>
        <taxon>Insecta</taxon>
        <taxon>Pterygota</taxon>
        <taxon>Neoptera</taxon>
        <taxon>Endopterygota</taxon>
        <taxon>Coleoptera</taxon>
        <taxon>Polyphaga</taxon>
        <taxon>Cucujiformia</taxon>
        <taxon>Tenebrionidae</taxon>
        <taxon>Tenebrio</taxon>
    </lineage>
</organism>
<reference evidence="1" key="1">
    <citation type="journal article" date="2020" name="J Insects Food Feed">
        <title>The yellow mealworm (Tenebrio molitor) genome: a resource for the emerging insects as food and feed industry.</title>
        <authorList>
            <person name="Eriksson T."/>
            <person name="Andere A."/>
            <person name="Kelstrup H."/>
            <person name="Emery V."/>
            <person name="Picard C."/>
        </authorList>
    </citation>
    <scope>NUCLEOTIDE SEQUENCE</scope>
    <source>
        <strain evidence="1">Stoneville</strain>
        <tissue evidence="1">Whole head</tissue>
    </source>
</reference>
<dbReference type="EMBL" id="JABDTM020024560">
    <property type="protein sequence ID" value="KAH0814166.1"/>
    <property type="molecule type" value="Genomic_DNA"/>
</dbReference>
<keyword evidence="2" id="KW-1185">Reference proteome</keyword>
<sequence>MELAETAPWGLCCFSKDQNINKHLDQYRNALNNTIKNESGSCSKDIIMKTLMDFAAEPSNIEELADTIGDIATNVVNLDALNFTIGALLQAKQFEDFVKNLLGLYVENVGKYRDDREKFSSDRLIWEISQTVADYVTDLTVDFIRDRIMSEESEWLCVHLHPRRFACLSLSPQSTNQTLCCNGITFKSPEPFVRIWGPRSSRNESSEGPGASCGRRCPLAAPVACQDNVELSFVQDRVWRKPPPEHLSLAPPARLDQNKNKTNERHFSAAAVEATFKAEDVPKRCQLKSRSDRRKRQLLQIFALLERQEKVIVSAIGILERCQKLWFLLVRVQWRTTLIEPSNWGV</sequence>
<name>A0A8J6HHD8_TENMO</name>
<dbReference type="AlphaFoldDB" id="A0A8J6HHD8"/>
<proteinExistence type="predicted"/>
<evidence type="ECO:0000313" key="2">
    <source>
        <dbReference type="Proteomes" id="UP000719412"/>
    </source>
</evidence>
<reference evidence="1" key="2">
    <citation type="submission" date="2021-08" db="EMBL/GenBank/DDBJ databases">
        <authorList>
            <person name="Eriksson T."/>
        </authorList>
    </citation>
    <scope>NUCLEOTIDE SEQUENCE</scope>
    <source>
        <strain evidence="1">Stoneville</strain>
        <tissue evidence="1">Whole head</tissue>
    </source>
</reference>
<protein>
    <submittedName>
        <fullName evidence="1">Uncharacterized protein</fullName>
    </submittedName>
</protein>
<comment type="caution">
    <text evidence="1">The sequence shown here is derived from an EMBL/GenBank/DDBJ whole genome shotgun (WGS) entry which is preliminary data.</text>
</comment>
<accession>A0A8J6HHD8</accession>
<dbReference type="Proteomes" id="UP000719412">
    <property type="component" value="Unassembled WGS sequence"/>
</dbReference>
<evidence type="ECO:0000313" key="1">
    <source>
        <dbReference type="EMBL" id="KAH0814166.1"/>
    </source>
</evidence>